<dbReference type="SUPFAM" id="SSF47473">
    <property type="entry name" value="EF-hand"/>
    <property type="match status" value="2"/>
</dbReference>
<feature type="region of interest" description="Disordered" evidence="8">
    <location>
        <begin position="313"/>
        <end position="343"/>
    </location>
</feature>
<dbReference type="InterPro" id="IPR036871">
    <property type="entry name" value="PX_dom_sf"/>
</dbReference>
<dbReference type="VEuPathDB" id="FungiDB:SDRG_10137"/>
<dbReference type="OMA" id="FKADNRR"/>
<evidence type="ECO:0000313" key="12">
    <source>
        <dbReference type="EMBL" id="EQC32393.1"/>
    </source>
</evidence>
<dbReference type="PROSITE" id="PS00972">
    <property type="entry name" value="USP_1"/>
    <property type="match status" value="1"/>
</dbReference>
<dbReference type="InterPro" id="IPR001683">
    <property type="entry name" value="PX_dom"/>
</dbReference>
<dbReference type="EC" id="3.4.19.12" evidence="3"/>
<feature type="compositionally biased region" description="Low complexity" evidence="8">
    <location>
        <begin position="1569"/>
        <end position="1585"/>
    </location>
</feature>
<dbReference type="InterPro" id="IPR011992">
    <property type="entry name" value="EF-hand-dom_pair"/>
</dbReference>
<dbReference type="InterPro" id="IPR035927">
    <property type="entry name" value="DUSP-like_sf"/>
</dbReference>
<dbReference type="InterPro" id="IPR050185">
    <property type="entry name" value="Ub_carboxyl-term_hydrolase"/>
</dbReference>
<dbReference type="SMART" id="SM00312">
    <property type="entry name" value="PX"/>
    <property type="match status" value="1"/>
</dbReference>
<evidence type="ECO:0000256" key="4">
    <source>
        <dbReference type="ARBA" id="ARBA00022670"/>
    </source>
</evidence>
<dbReference type="STRING" id="1156394.T0RJ49"/>
<reference evidence="12 13" key="1">
    <citation type="submission" date="2012-04" db="EMBL/GenBank/DDBJ databases">
        <title>The Genome Sequence of Saprolegnia declina VS20.</title>
        <authorList>
            <consortium name="The Broad Institute Genome Sequencing Platform"/>
            <person name="Russ C."/>
            <person name="Nusbaum C."/>
            <person name="Tyler B."/>
            <person name="van West P."/>
            <person name="Dieguez-Uribeondo J."/>
            <person name="de Bruijn I."/>
            <person name="Tripathy S."/>
            <person name="Jiang R."/>
            <person name="Young S.K."/>
            <person name="Zeng Q."/>
            <person name="Gargeya S."/>
            <person name="Fitzgerald M."/>
            <person name="Haas B."/>
            <person name="Abouelleil A."/>
            <person name="Alvarado L."/>
            <person name="Arachchi H.M."/>
            <person name="Berlin A."/>
            <person name="Chapman S.B."/>
            <person name="Goldberg J."/>
            <person name="Griggs A."/>
            <person name="Gujja S."/>
            <person name="Hansen M."/>
            <person name="Howarth C."/>
            <person name="Imamovic A."/>
            <person name="Larimer J."/>
            <person name="McCowen C."/>
            <person name="Montmayeur A."/>
            <person name="Murphy C."/>
            <person name="Neiman D."/>
            <person name="Pearson M."/>
            <person name="Priest M."/>
            <person name="Roberts A."/>
            <person name="Saif S."/>
            <person name="Shea T."/>
            <person name="Sisk P."/>
            <person name="Sykes S."/>
            <person name="Wortman J."/>
            <person name="Nusbaum C."/>
            <person name="Birren B."/>
        </authorList>
    </citation>
    <scope>NUCLEOTIDE SEQUENCE [LARGE SCALE GENOMIC DNA]</scope>
    <source>
        <strain evidence="12 13">VS20</strain>
    </source>
</reference>
<proteinExistence type="inferred from homology"/>
<comment type="catalytic activity">
    <reaction evidence="1">
        <text>Thiol-dependent hydrolysis of ester, thioester, amide, peptide and isopeptide bonds formed by the C-terminal Gly of ubiquitin (a 76-residue protein attached to proteins as an intracellular targeting signal).</text>
        <dbReference type="EC" id="3.4.19.12"/>
    </reaction>
</comment>
<name>T0RJ49_SAPDV</name>
<organism evidence="12 13">
    <name type="scientific">Saprolegnia diclina (strain VS20)</name>
    <dbReference type="NCBI Taxonomy" id="1156394"/>
    <lineage>
        <taxon>Eukaryota</taxon>
        <taxon>Sar</taxon>
        <taxon>Stramenopiles</taxon>
        <taxon>Oomycota</taxon>
        <taxon>Saprolegniomycetes</taxon>
        <taxon>Saprolegniales</taxon>
        <taxon>Saprolegniaceae</taxon>
        <taxon>Saprolegnia</taxon>
    </lineage>
</organism>
<evidence type="ECO:0000259" key="9">
    <source>
        <dbReference type="PROSITE" id="PS50195"/>
    </source>
</evidence>
<dbReference type="CDD" id="cd06093">
    <property type="entry name" value="PX_domain"/>
    <property type="match status" value="1"/>
</dbReference>
<dbReference type="PROSITE" id="PS51283">
    <property type="entry name" value="DUSP"/>
    <property type="match status" value="1"/>
</dbReference>
<comment type="similarity">
    <text evidence="2">Belongs to the peptidase C19 family.</text>
</comment>
<dbReference type="InterPro" id="IPR028889">
    <property type="entry name" value="USP"/>
</dbReference>
<evidence type="ECO:0000256" key="6">
    <source>
        <dbReference type="ARBA" id="ARBA00022801"/>
    </source>
</evidence>
<feature type="compositionally biased region" description="Low complexity" evidence="8">
    <location>
        <begin position="48"/>
        <end position="75"/>
    </location>
</feature>
<evidence type="ECO:0000259" key="10">
    <source>
        <dbReference type="PROSITE" id="PS50235"/>
    </source>
</evidence>
<evidence type="ECO:0000256" key="5">
    <source>
        <dbReference type="ARBA" id="ARBA00022786"/>
    </source>
</evidence>
<dbReference type="GO" id="GO:0006508">
    <property type="term" value="P:proteolysis"/>
    <property type="evidence" value="ECO:0007669"/>
    <property type="project" value="UniProtKB-KW"/>
</dbReference>
<feature type="compositionally biased region" description="Basic and acidic residues" evidence="8">
    <location>
        <begin position="1"/>
        <end position="14"/>
    </location>
</feature>
<dbReference type="EMBL" id="JH767164">
    <property type="protein sequence ID" value="EQC32392.1"/>
    <property type="molecule type" value="Genomic_DNA"/>
</dbReference>
<dbReference type="InParanoid" id="T0RJ49"/>
<feature type="region of interest" description="Disordered" evidence="8">
    <location>
        <begin position="1"/>
        <end position="150"/>
    </location>
</feature>
<dbReference type="Pfam" id="PF00443">
    <property type="entry name" value="UCH"/>
    <property type="match status" value="1"/>
</dbReference>
<evidence type="ECO:0000256" key="3">
    <source>
        <dbReference type="ARBA" id="ARBA00012759"/>
    </source>
</evidence>
<evidence type="ECO:0000256" key="7">
    <source>
        <dbReference type="ARBA" id="ARBA00022807"/>
    </source>
</evidence>
<evidence type="ECO:0000256" key="8">
    <source>
        <dbReference type="SAM" id="MobiDB-lite"/>
    </source>
</evidence>
<dbReference type="InterPro" id="IPR018200">
    <property type="entry name" value="USP_CS"/>
</dbReference>
<dbReference type="SUPFAM" id="SSF143791">
    <property type="entry name" value="DUSP-like"/>
    <property type="match status" value="1"/>
</dbReference>
<protein>
    <recommendedName>
        <fullName evidence="3">ubiquitinyl hydrolase 1</fullName>
        <ecNumber evidence="3">3.4.19.12</ecNumber>
    </recommendedName>
</protein>
<keyword evidence="13" id="KW-1185">Reference proteome</keyword>
<feature type="domain" description="PX" evidence="9">
    <location>
        <begin position="158"/>
        <end position="276"/>
    </location>
</feature>
<evidence type="ECO:0000256" key="1">
    <source>
        <dbReference type="ARBA" id="ARBA00000707"/>
    </source>
</evidence>
<dbReference type="PROSITE" id="PS50235">
    <property type="entry name" value="USP_3"/>
    <property type="match status" value="1"/>
</dbReference>
<evidence type="ECO:0000256" key="2">
    <source>
        <dbReference type="ARBA" id="ARBA00009085"/>
    </source>
</evidence>
<dbReference type="GO" id="GO:0016579">
    <property type="term" value="P:protein deubiquitination"/>
    <property type="evidence" value="ECO:0007669"/>
    <property type="project" value="InterPro"/>
</dbReference>
<dbReference type="Pfam" id="PF06337">
    <property type="entry name" value="DUSP"/>
    <property type="match status" value="1"/>
</dbReference>
<feature type="domain" description="DUSP" evidence="11">
    <location>
        <begin position="721"/>
        <end position="891"/>
    </location>
</feature>
<feature type="compositionally biased region" description="Low complexity" evidence="8">
    <location>
        <begin position="326"/>
        <end position="338"/>
    </location>
</feature>
<sequence>MSAIDKEDDKRPSDDDTTTSTSPDVVAATEDVLQLRITTTLAGPNGPSSTTSTSAMSLPTSASSSPDSTASAAHAADYETTLPAPLPSAGSMKRTSSAKEAPTSSGLTPPPLNRSKTTFDGPQTSPTLSPALQSSTSATTPTSASYSSSTLQNQVEISSVVLPPDAIKEVEEDKHSHTVFSLEVRLGSGLRWIIEKRYSDFREFHERMKKANPAVRNLTFPKRQIFRSKSSAVIEQRRSDLEKYLKDILGVTPLMKVPIFNFLSVYAHLESYDRKKRRQQKEIDLRRMKNLLPSDELDDIQAAFTRLCSSKHFASSSDESNDNKPSEPASPAPTSAPSLQVTGPLSTQGSMLQLLDPKENVSINKTAFRRDVLSVFPDMPSTFAMRLLKGISDKQHSDICMDEFVRAIAILRHGSVEDQLAFAYQMCDHDHMGKLQSTGLGNLLICIYGRTLADKPEYKRLLNEVFDYGRVRLGLLEFVAEIQKQPLVGLLIDWMPRFMDVLCESADPKLLELQEEYNPVVQQKILEAETLFSIKEIGLLQEAFHAYRSSSPDEAIDVEALTSDFPLDMSDARLLTLFASFGPRANGVDVDVFSFVHTLSIACRGSTDAKMHFGFAVFASESTLNHEDLFAMLQLEVLQHTPMASTIEHYMQTEATESARRDVLSSAQLGQYVDHILEAFGANGQLTLEQFCAWATAVQFRIAALDRIKQTVFVQLGLIPMNKQEEIEVAKLCYREYNPAELVEDDHWYILEQSWYDHWRKYVGFVPLVALRGNPAAPKSTAVVAPSPAKPGSALGSPASNKTGLLAKHSTKTPPPVLAPKDETPSSILDSDKNVIRPKYIANATLLNKEKVFAPNDEMLIGKHFVVVHEQLWLGLKQWYGGGPEIKKTVIVLSNGQTTLNLWNSEDEKDETKLDEHALALATKQPLSATNGLTKRVRAGASVGLVNLGNTCYMNSALQCIGNTPLLIDYFLSGMYILDINRTSTLGMQGKLAEVYGKLAEDMWSAKYKSISPREFKKTIGKFNEAFRGSDQQDAQELIAFLLSGLSEDLNRILDKPYIEHPDSDGRFDSDLADEWWRNSLKREVSIIVALFTGQYKSLLTCSQCGYKSARFEPFTFLQLPLPEPTHNNVTIRLAFAADRMPLKLSLRLPIDATVFDLKKQLADLCVAEFDLPTTTVADIKICEFQGSLILGFKADTRKLAQIRSIDRLLAFQLEPLAPRVMDMTRSRRPSILAEMPSGQPTSSTTDGPVYVTEGSLIEVQHKGEYLPATILSIDTPEFVRVQYRSGEIEADVPHSRLRQRPPRLLYCPVVSRKLGYSPVYFKNPFRPVPFGTPDLVRLCPEVTTGIDLYTMVWQRVQRYLKKELSPPTEVAATTNEIVVCDSIDAVFCLKDVPHGFVLRRVDAKGLTDTRTPWLARSFGSTIPCTDQMVDLLEDETIAIDWDVQVLQDHVDMDLMKGVDMHASVAKNNALDNGPVPLSHCLDAFTSEEKIQEGYCSSCRQHQEMTKKLEIWRLPPVMVIQLKRFQYTQTYRRKLASLVQFPVHGLDLSSCVAPFEEFPTRYPEKLPSGDATSAATDPAAAGSDAADVAQNRIRRGYTNTNLEQSRCLETHYDMYGVVNHQGALGGGHYTAYAKNSVDGNWYSYDDDRVRLIEESKVVTSSAYLCFYVRKDMDDLSVDTIFPPKKDGKITEEDINRFVEESDKGKCAIM</sequence>
<dbReference type="RefSeq" id="XP_008614333.1">
    <property type="nucleotide sequence ID" value="XM_008616111.1"/>
</dbReference>
<feature type="domain" description="USP" evidence="10">
    <location>
        <begin position="943"/>
        <end position="1670"/>
    </location>
</feature>
<dbReference type="PANTHER" id="PTHR21646">
    <property type="entry name" value="UBIQUITIN CARBOXYL-TERMINAL HYDROLASE"/>
    <property type="match status" value="1"/>
</dbReference>
<keyword evidence="7" id="KW-0788">Thiol protease</keyword>
<dbReference type="PANTHER" id="PTHR21646:SF24">
    <property type="entry name" value="UBIQUITIN CARBOXYL-TERMINAL HYDROLASE"/>
    <property type="match status" value="1"/>
</dbReference>
<feature type="region of interest" description="Disordered" evidence="8">
    <location>
        <begin position="780"/>
        <end position="825"/>
    </location>
</feature>
<keyword evidence="6" id="KW-0378">Hydrolase</keyword>
<feature type="region of interest" description="Disordered" evidence="8">
    <location>
        <begin position="1563"/>
        <end position="1585"/>
    </location>
</feature>
<keyword evidence="5" id="KW-0833">Ubl conjugation pathway</keyword>
<dbReference type="Gene3D" id="3.90.70.10">
    <property type="entry name" value="Cysteine proteinases"/>
    <property type="match status" value="2"/>
</dbReference>
<dbReference type="Gene3D" id="3.30.2230.10">
    <property type="entry name" value="DUSP-like"/>
    <property type="match status" value="1"/>
</dbReference>
<dbReference type="InterPro" id="IPR038765">
    <property type="entry name" value="Papain-like_cys_pep_sf"/>
</dbReference>
<dbReference type="SUPFAM" id="SSF54001">
    <property type="entry name" value="Cysteine proteinases"/>
    <property type="match status" value="1"/>
</dbReference>
<dbReference type="InterPro" id="IPR006615">
    <property type="entry name" value="Pept_C19_DUSP"/>
</dbReference>
<dbReference type="RefSeq" id="XP_008614334.1">
    <property type="nucleotide sequence ID" value="XM_008616112.1"/>
</dbReference>
<dbReference type="GO" id="GO:0035091">
    <property type="term" value="F:phosphatidylinositol binding"/>
    <property type="evidence" value="ECO:0007669"/>
    <property type="project" value="InterPro"/>
</dbReference>
<feature type="compositionally biased region" description="Low complexity" evidence="8">
    <location>
        <begin position="124"/>
        <end position="150"/>
    </location>
</feature>
<dbReference type="Pfam" id="PF00787">
    <property type="entry name" value="PX"/>
    <property type="match status" value="1"/>
</dbReference>
<dbReference type="GeneID" id="19950864"/>
<gene>
    <name evidence="12" type="ORF">SDRG_10137</name>
</gene>
<dbReference type="EMBL" id="JH767164">
    <property type="protein sequence ID" value="EQC32393.1"/>
    <property type="molecule type" value="Genomic_DNA"/>
</dbReference>
<evidence type="ECO:0000313" key="13">
    <source>
        <dbReference type="Proteomes" id="UP000030762"/>
    </source>
</evidence>
<dbReference type="PROSITE" id="PS50195">
    <property type="entry name" value="PX"/>
    <property type="match status" value="1"/>
</dbReference>
<dbReference type="GO" id="GO:0004843">
    <property type="term" value="F:cysteine-type deubiquitinase activity"/>
    <property type="evidence" value="ECO:0007669"/>
    <property type="project" value="UniProtKB-EC"/>
</dbReference>
<dbReference type="InterPro" id="IPR001394">
    <property type="entry name" value="Peptidase_C19_UCH"/>
</dbReference>
<dbReference type="eggNOG" id="KOG1870">
    <property type="taxonomic scope" value="Eukaryota"/>
</dbReference>
<dbReference type="Gene3D" id="3.30.1520.10">
    <property type="entry name" value="Phox-like domain"/>
    <property type="match status" value="1"/>
</dbReference>
<dbReference type="OrthoDB" id="265776at2759"/>
<evidence type="ECO:0000259" key="11">
    <source>
        <dbReference type="PROSITE" id="PS51283"/>
    </source>
</evidence>
<accession>T0RJ49</accession>
<dbReference type="Gene3D" id="1.10.238.10">
    <property type="entry name" value="EF-hand"/>
    <property type="match status" value="2"/>
</dbReference>
<feature type="compositionally biased region" description="Polar residues" evidence="8">
    <location>
        <begin position="114"/>
        <end position="123"/>
    </location>
</feature>
<dbReference type="SUPFAM" id="SSF64268">
    <property type="entry name" value="PX domain"/>
    <property type="match status" value="1"/>
</dbReference>
<dbReference type="Proteomes" id="UP000030762">
    <property type="component" value="Unassembled WGS sequence"/>
</dbReference>
<keyword evidence="4" id="KW-0645">Protease</keyword>